<dbReference type="InterPro" id="IPR050553">
    <property type="entry name" value="Thioredoxin_ResA/DsbE_sf"/>
</dbReference>
<comment type="subcellular location">
    <subcellularLocation>
        <location evidence="1">Cell envelope</location>
    </subcellularLocation>
</comment>
<evidence type="ECO:0000259" key="7">
    <source>
        <dbReference type="PROSITE" id="PS51352"/>
    </source>
</evidence>
<gene>
    <name evidence="8" type="ORF">WAE58_04610</name>
</gene>
<proteinExistence type="predicted"/>
<evidence type="ECO:0000256" key="3">
    <source>
        <dbReference type="ARBA" id="ARBA00023157"/>
    </source>
</evidence>
<dbReference type="InterPro" id="IPR036249">
    <property type="entry name" value="Thioredoxin-like_sf"/>
</dbReference>
<dbReference type="SUPFAM" id="SSF52833">
    <property type="entry name" value="Thioredoxin-like"/>
    <property type="match status" value="1"/>
</dbReference>
<reference evidence="8 9" key="1">
    <citation type="submission" date="2024-03" db="EMBL/GenBank/DDBJ databases">
        <title>Sequence of Lycoming College Course Isolates.</title>
        <authorList>
            <person name="Plotts O."/>
            <person name="Newman J."/>
        </authorList>
    </citation>
    <scope>NUCLEOTIDE SEQUENCE [LARGE SCALE GENOMIC DNA]</scope>
    <source>
        <strain evidence="8 9">CJB-3</strain>
    </source>
</reference>
<dbReference type="PANTHER" id="PTHR42852:SF6">
    <property type="entry name" value="THIOL:DISULFIDE INTERCHANGE PROTEIN DSBE"/>
    <property type="match status" value="1"/>
</dbReference>
<keyword evidence="2" id="KW-0201">Cytochrome c-type biogenesis</keyword>
<evidence type="ECO:0000256" key="2">
    <source>
        <dbReference type="ARBA" id="ARBA00022748"/>
    </source>
</evidence>
<evidence type="ECO:0000256" key="4">
    <source>
        <dbReference type="ARBA" id="ARBA00023284"/>
    </source>
</evidence>
<dbReference type="Pfam" id="PF00578">
    <property type="entry name" value="AhpC-TSA"/>
    <property type="match status" value="1"/>
</dbReference>
<keyword evidence="6" id="KW-0732">Signal</keyword>
<dbReference type="Proteomes" id="UP001378956">
    <property type="component" value="Unassembled WGS sequence"/>
</dbReference>
<feature type="domain" description="Thioredoxin" evidence="7">
    <location>
        <begin position="217"/>
        <end position="355"/>
    </location>
</feature>
<dbReference type="CDD" id="cd02966">
    <property type="entry name" value="TlpA_like_family"/>
    <property type="match status" value="1"/>
</dbReference>
<dbReference type="Gene3D" id="3.40.30.10">
    <property type="entry name" value="Glutaredoxin"/>
    <property type="match status" value="1"/>
</dbReference>
<evidence type="ECO:0000313" key="8">
    <source>
        <dbReference type="EMBL" id="MEJ2901689.1"/>
    </source>
</evidence>
<protein>
    <submittedName>
        <fullName evidence="8">TlpA disulfide reductase family protein</fullName>
    </submittedName>
</protein>
<dbReference type="InterPro" id="IPR000866">
    <property type="entry name" value="AhpC/TSA"/>
</dbReference>
<feature type="coiled-coil region" evidence="5">
    <location>
        <begin position="116"/>
        <end position="147"/>
    </location>
</feature>
<dbReference type="PROSITE" id="PS00194">
    <property type="entry name" value="THIOREDOXIN_1"/>
    <property type="match status" value="1"/>
</dbReference>
<dbReference type="EMBL" id="JBBEUB010000001">
    <property type="protein sequence ID" value="MEJ2901689.1"/>
    <property type="molecule type" value="Genomic_DNA"/>
</dbReference>
<evidence type="ECO:0000313" key="9">
    <source>
        <dbReference type="Proteomes" id="UP001378956"/>
    </source>
</evidence>
<keyword evidence="4" id="KW-0676">Redox-active center</keyword>
<organism evidence="8 9">
    <name type="scientific">Pedobacter panaciterrae</name>
    <dbReference type="NCBI Taxonomy" id="363849"/>
    <lineage>
        <taxon>Bacteria</taxon>
        <taxon>Pseudomonadati</taxon>
        <taxon>Bacteroidota</taxon>
        <taxon>Sphingobacteriia</taxon>
        <taxon>Sphingobacteriales</taxon>
        <taxon>Sphingobacteriaceae</taxon>
        <taxon>Pedobacter</taxon>
    </lineage>
</organism>
<evidence type="ECO:0000256" key="5">
    <source>
        <dbReference type="SAM" id="Coils"/>
    </source>
</evidence>
<feature type="signal peptide" evidence="6">
    <location>
        <begin position="1"/>
        <end position="19"/>
    </location>
</feature>
<comment type="caution">
    <text evidence="8">The sequence shown here is derived from an EMBL/GenBank/DDBJ whole genome shotgun (WGS) entry which is preliminary data.</text>
</comment>
<name>A0ABU8NII6_9SPHI</name>
<dbReference type="Pfam" id="PF14289">
    <property type="entry name" value="DUF4369"/>
    <property type="match status" value="1"/>
</dbReference>
<dbReference type="PANTHER" id="PTHR42852">
    <property type="entry name" value="THIOL:DISULFIDE INTERCHANGE PROTEIN DSBE"/>
    <property type="match status" value="1"/>
</dbReference>
<accession>A0ABU8NII6</accession>
<keyword evidence="3" id="KW-1015">Disulfide bond</keyword>
<keyword evidence="5" id="KW-0175">Coiled coil</keyword>
<dbReference type="RefSeq" id="WP_337715512.1">
    <property type="nucleotide sequence ID" value="NZ_JBBEUB010000001.1"/>
</dbReference>
<dbReference type="InterPro" id="IPR013766">
    <property type="entry name" value="Thioredoxin_domain"/>
</dbReference>
<feature type="chain" id="PRO_5047496272" evidence="6">
    <location>
        <begin position="20"/>
        <end position="355"/>
    </location>
</feature>
<keyword evidence="9" id="KW-1185">Reference proteome</keyword>
<evidence type="ECO:0000256" key="6">
    <source>
        <dbReference type="SAM" id="SignalP"/>
    </source>
</evidence>
<dbReference type="InterPro" id="IPR025380">
    <property type="entry name" value="DUF4369"/>
</dbReference>
<sequence length="355" mass="39144">MKTKLSVVVLAFMALTAQGQKVTPNYRISGDLKGLKDGWIYKMADGRESIDSVFAKSGKFSFSGVAETPGRVMIYRRGDNLNLSFFVDKNAEIQISGDSRDLASAKITGGISQAEYQDLKSRTAQINRQLQALYKEESEDEASMKKEEALSKELDSVSKKFILDKPSSFVSLATLNDLIYSVDLTEFETLYQSLDPAVKSSTPGRRMADLIEKKKKTSIGKLAPEFSAPDTLGKTVSLSSFKGKYVLVDFWASWCGPCREENPHVLKAYNKFKDKGFTVFAVSRDTNQKAWLKAIKEDQLPWTQVIDSNKGKLAADLYGVTGIPASFLIDPAGKILAVDLRGDDLTNALAAILNK</sequence>
<dbReference type="PROSITE" id="PS51352">
    <property type="entry name" value="THIOREDOXIN_2"/>
    <property type="match status" value="1"/>
</dbReference>
<evidence type="ECO:0000256" key="1">
    <source>
        <dbReference type="ARBA" id="ARBA00004196"/>
    </source>
</evidence>
<dbReference type="InterPro" id="IPR017937">
    <property type="entry name" value="Thioredoxin_CS"/>
</dbReference>